<sequence length="101" mass="11446">MLIEGAFNQNSTIIPVQLIMVTPQRLMAVTETNQMIEVNVANKACDKTFWESLQDIARNKIWIPITKAGHYLIDTDWIADDEGQPTDIEAIDDRQTGWTLA</sequence>
<keyword evidence="2" id="KW-1185">Reference proteome</keyword>
<gene>
    <name evidence="1" type="ORF">LOSG293_040550</name>
</gene>
<evidence type="ECO:0000313" key="1">
    <source>
        <dbReference type="EMBL" id="GAK47309.1"/>
    </source>
</evidence>
<organism evidence="1 2">
    <name type="scientific">Secundilactobacillus oryzae JCM 18671</name>
    <dbReference type="NCBI Taxonomy" id="1291743"/>
    <lineage>
        <taxon>Bacteria</taxon>
        <taxon>Bacillati</taxon>
        <taxon>Bacillota</taxon>
        <taxon>Bacilli</taxon>
        <taxon>Lactobacillales</taxon>
        <taxon>Lactobacillaceae</taxon>
        <taxon>Secundilactobacillus</taxon>
    </lineage>
</organism>
<dbReference type="AlphaFoldDB" id="A0A081BGZ1"/>
<protein>
    <submittedName>
        <fullName evidence="1">Uncharacterized protein</fullName>
    </submittedName>
</protein>
<dbReference type="EMBL" id="BBJM01000004">
    <property type="protein sequence ID" value="GAK47309.1"/>
    <property type="molecule type" value="Genomic_DNA"/>
</dbReference>
<comment type="caution">
    <text evidence="1">The sequence shown here is derived from an EMBL/GenBank/DDBJ whole genome shotgun (WGS) entry which is preliminary data.</text>
</comment>
<proteinExistence type="predicted"/>
<dbReference type="Proteomes" id="UP000028700">
    <property type="component" value="Unassembled WGS sequence"/>
</dbReference>
<dbReference type="STRING" id="1291743.LOSG293_040550"/>
<name>A0A081BGZ1_9LACO</name>
<dbReference type="OrthoDB" id="2156798at2"/>
<evidence type="ECO:0000313" key="2">
    <source>
        <dbReference type="Proteomes" id="UP000028700"/>
    </source>
</evidence>
<dbReference type="RefSeq" id="WP_051907168.1">
    <property type="nucleotide sequence ID" value="NZ_BBAZ01000004.1"/>
</dbReference>
<accession>A0A081BGZ1</accession>
<reference evidence="1" key="1">
    <citation type="journal article" date="2014" name="Genome Announc.">
        <title>Draft Genome Sequence of Lactobacillus oryzae Strain SG293T.</title>
        <authorList>
            <person name="Tanizawa Y."/>
            <person name="Fujisawa T."/>
            <person name="Mochizuki T."/>
            <person name="Kaminuma E."/>
            <person name="Nakamura Y."/>
            <person name="Tohno M."/>
        </authorList>
    </citation>
    <scope>NUCLEOTIDE SEQUENCE [LARGE SCALE GENOMIC DNA]</scope>
    <source>
        <strain evidence="1">SG293</strain>
    </source>
</reference>